<sequence>MALSSLLQTEVAGLDLRHFLRVIEETMLALPSPQATEEDILVLLNLRVVEVLSLLRHFHLLIGVAILWLRHFLLVIEEDIPELGEDVLEAVLALSSLLGLEVPILLRRLLRVEEIILALPHLQQIGAAQLSQLTGTQLQGLLGIKASEVVAISFLIGPTPEGEVAEATRSLCTPASLV</sequence>
<accession>A0A423X2J1</accession>
<reference evidence="1 2" key="1">
    <citation type="submission" date="2015-09" db="EMBL/GenBank/DDBJ databases">
        <title>Host preference determinants of Valsa canker pathogens revealed by comparative genomics.</title>
        <authorList>
            <person name="Yin Z."/>
            <person name="Huang L."/>
        </authorList>
    </citation>
    <scope>NUCLEOTIDE SEQUENCE [LARGE SCALE GENOMIC DNA]</scope>
    <source>
        <strain evidence="1 2">SXYLt</strain>
    </source>
</reference>
<dbReference type="Proteomes" id="UP000285146">
    <property type="component" value="Unassembled WGS sequence"/>
</dbReference>
<dbReference type="EMBL" id="LKEB01000029">
    <property type="protein sequence ID" value="ROW10029.1"/>
    <property type="molecule type" value="Genomic_DNA"/>
</dbReference>
<organism evidence="1 2">
    <name type="scientific">Cytospora leucostoma</name>
    <dbReference type="NCBI Taxonomy" id="1230097"/>
    <lineage>
        <taxon>Eukaryota</taxon>
        <taxon>Fungi</taxon>
        <taxon>Dikarya</taxon>
        <taxon>Ascomycota</taxon>
        <taxon>Pezizomycotina</taxon>
        <taxon>Sordariomycetes</taxon>
        <taxon>Sordariomycetidae</taxon>
        <taxon>Diaporthales</taxon>
        <taxon>Cytosporaceae</taxon>
        <taxon>Cytospora</taxon>
    </lineage>
</organism>
<name>A0A423X2J1_9PEZI</name>
<proteinExistence type="predicted"/>
<dbReference type="InParanoid" id="A0A423X2J1"/>
<evidence type="ECO:0000313" key="2">
    <source>
        <dbReference type="Proteomes" id="UP000285146"/>
    </source>
</evidence>
<gene>
    <name evidence="1" type="ORF">VPNG_06494</name>
</gene>
<dbReference type="AlphaFoldDB" id="A0A423X2J1"/>
<protein>
    <submittedName>
        <fullName evidence="1">Uncharacterized protein</fullName>
    </submittedName>
</protein>
<comment type="caution">
    <text evidence="1">The sequence shown here is derived from an EMBL/GenBank/DDBJ whole genome shotgun (WGS) entry which is preliminary data.</text>
</comment>
<evidence type="ECO:0000313" key="1">
    <source>
        <dbReference type="EMBL" id="ROW10029.1"/>
    </source>
</evidence>
<keyword evidence="2" id="KW-1185">Reference proteome</keyword>